<feature type="compositionally biased region" description="Basic and acidic residues" evidence="1">
    <location>
        <begin position="1"/>
        <end position="16"/>
    </location>
</feature>
<organism evidence="2 3">
    <name type="scientific">Talaromyces islandicus</name>
    <name type="common">Penicillium islandicum</name>
    <dbReference type="NCBI Taxonomy" id="28573"/>
    <lineage>
        <taxon>Eukaryota</taxon>
        <taxon>Fungi</taxon>
        <taxon>Dikarya</taxon>
        <taxon>Ascomycota</taxon>
        <taxon>Pezizomycotina</taxon>
        <taxon>Eurotiomycetes</taxon>
        <taxon>Eurotiomycetidae</taxon>
        <taxon>Eurotiales</taxon>
        <taxon>Trichocomaceae</taxon>
        <taxon>Talaromyces</taxon>
        <taxon>Talaromyces sect. Islandici</taxon>
    </lineage>
</organism>
<accession>A0A0U1LRE9</accession>
<feature type="region of interest" description="Disordered" evidence="1">
    <location>
        <begin position="1"/>
        <end position="182"/>
    </location>
</feature>
<dbReference type="EMBL" id="CVMT01000002">
    <property type="protein sequence ID" value="CRG85983.1"/>
    <property type="molecule type" value="Genomic_DNA"/>
</dbReference>
<dbReference type="STRING" id="28573.A0A0U1LRE9"/>
<dbReference type="OrthoDB" id="3439035at2759"/>
<protein>
    <submittedName>
        <fullName evidence="2">Uncharacterized protein</fullName>
    </submittedName>
</protein>
<keyword evidence="3" id="KW-1185">Reference proteome</keyword>
<reference evidence="2 3" key="1">
    <citation type="submission" date="2015-04" db="EMBL/GenBank/DDBJ databases">
        <authorList>
            <person name="Syromyatnikov M.Y."/>
            <person name="Popov V.N."/>
        </authorList>
    </citation>
    <scope>NUCLEOTIDE SEQUENCE [LARGE SCALE GENOMIC DNA]</scope>
    <source>
        <strain evidence="2">WF-38-12</strain>
    </source>
</reference>
<feature type="compositionally biased region" description="Polar residues" evidence="1">
    <location>
        <begin position="103"/>
        <end position="113"/>
    </location>
</feature>
<feature type="compositionally biased region" description="Basic and acidic residues" evidence="1">
    <location>
        <begin position="282"/>
        <end position="301"/>
    </location>
</feature>
<sequence>MSSLDHRGSARRRDLKQPQQQQQLSSTPLAFRRAQFPSDRDYFFDTDHSRIPSPASSKYGVRPRSSFNKTRTLKDAFEATSRAPAMDSNEGHSQPISIGGRTPSPNSRRQQGHSLPSPLSPPPGELLETYQRINDADDLADLVSEDDLDGYSRRSSKERRKRESSGSRDRQKTQIEKGDNDLGLNFIYLNDDSQRGNLATYKHDEERLRHATASQVPIFSRASVGTRADDLQRREAEPEEEKGYELDDGPQPALNVPRSWGNKSKSHRQWLSSMTRQNGTLARDKTPRRSDEFERKTETTLRKASRSRSPHRRLALKESSENNGPAGDAIPGTPVVVYKGGYKGRPQGLRSDSRDLLRRLARTESPPQADTPESKKPVDQPLPDKTPVVIGAWVDTPVTVRPTQTINEDFTRELDSPSKSGPEIKRESIKTPTEKDTASNHKPEQKSQPKPDAKIEKQPSPELVKPKLPKSALDSVIEDAKSNGNPLHLGDDTINSLQGLMDGTDSGLSRFGDLDDQDIKEDIEAIVLEEDKLHSEKDLQSVDRLSNKIQSIIHSIHDAKTGLDGLADTIAPDIGVHSSHKDGKSCKACGNTRHNHGDEHVYVAIPIPRLWYRTAVSQRLHLTYVGWALIFLGIWYISECLMCDQFCHPTVAEVCDGYCLQPDAPQFPFTIPTMLWRWSHLATILSPVLTVSTAFIRLVAQLLGLWDGYVDDKNPLSESDLSMGDITIGGSYGMRALSGIWSRSDKSSAPVLSSSSSTPSVSLPTPLQQVVEGYQIYGYVSEGQGADSIDDDETL</sequence>
<feature type="compositionally biased region" description="Acidic residues" evidence="1">
    <location>
        <begin position="136"/>
        <end position="149"/>
    </location>
</feature>
<feature type="compositionally biased region" description="Basic and acidic residues" evidence="1">
    <location>
        <begin position="38"/>
        <end position="50"/>
    </location>
</feature>
<dbReference type="AlphaFoldDB" id="A0A0U1LRE9"/>
<feature type="compositionally biased region" description="Basic and acidic residues" evidence="1">
    <location>
        <begin position="227"/>
        <end position="245"/>
    </location>
</feature>
<evidence type="ECO:0000313" key="3">
    <source>
        <dbReference type="Proteomes" id="UP000054383"/>
    </source>
</evidence>
<gene>
    <name evidence="2" type="ORF">PISL3812_02986</name>
</gene>
<feature type="region of interest" description="Disordered" evidence="1">
    <location>
        <begin position="220"/>
        <end position="390"/>
    </location>
</feature>
<name>A0A0U1LRE9_TALIS</name>
<feature type="compositionally biased region" description="Polar residues" evidence="1">
    <location>
        <begin position="269"/>
        <end position="280"/>
    </location>
</feature>
<feature type="region of interest" description="Disordered" evidence="1">
    <location>
        <begin position="404"/>
        <end position="468"/>
    </location>
</feature>
<feature type="compositionally biased region" description="Basic and acidic residues" evidence="1">
    <location>
        <begin position="409"/>
        <end position="459"/>
    </location>
</feature>
<evidence type="ECO:0000313" key="2">
    <source>
        <dbReference type="EMBL" id="CRG85983.1"/>
    </source>
</evidence>
<feature type="compositionally biased region" description="Basic residues" evidence="1">
    <location>
        <begin position="303"/>
        <end position="314"/>
    </location>
</feature>
<feature type="compositionally biased region" description="Basic and acidic residues" evidence="1">
    <location>
        <begin position="351"/>
        <end position="362"/>
    </location>
</feature>
<evidence type="ECO:0000256" key="1">
    <source>
        <dbReference type="SAM" id="MobiDB-lite"/>
    </source>
</evidence>
<dbReference type="OMA" id="MLWRWSH"/>
<feature type="compositionally biased region" description="Basic and acidic residues" evidence="1">
    <location>
        <begin position="161"/>
        <end position="180"/>
    </location>
</feature>
<proteinExistence type="predicted"/>
<dbReference type="Proteomes" id="UP000054383">
    <property type="component" value="Unassembled WGS sequence"/>
</dbReference>